<dbReference type="RefSeq" id="XP_040785697.1">
    <property type="nucleotide sequence ID" value="XM_040931130.1"/>
</dbReference>
<evidence type="ECO:0000313" key="3">
    <source>
        <dbReference type="EMBL" id="KAF1843134.1"/>
    </source>
</evidence>
<reference evidence="3" key="1">
    <citation type="submission" date="2020-01" db="EMBL/GenBank/DDBJ databases">
        <authorList>
            <consortium name="DOE Joint Genome Institute"/>
            <person name="Haridas S."/>
            <person name="Albert R."/>
            <person name="Binder M."/>
            <person name="Bloem J."/>
            <person name="Labutti K."/>
            <person name="Salamov A."/>
            <person name="Andreopoulos B."/>
            <person name="Baker S.E."/>
            <person name="Barry K."/>
            <person name="Bills G."/>
            <person name="Bluhm B.H."/>
            <person name="Cannon C."/>
            <person name="Castanera R."/>
            <person name="Culley D.E."/>
            <person name="Daum C."/>
            <person name="Ezra D."/>
            <person name="Gonzalez J.B."/>
            <person name="Henrissat B."/>
            <person name="Kuo A."/>
            <person name="Liang C."/>
            <person name="Lipzen A."/>
            <person name="Lutzoni F."/>
            <person name="Magnuson J."/>
            <person name="Mondo S."/>
            <person name="Nolan M."/>
            <person name="Ohm R."/>
            <person name="Pangilinan J."/>
            <person name="Park H.-J."/>
            <person name="Ramirez L."/>
            <person name="Alfaro M."/>
            <person name="Sun H."/>
            <person name="Tritt A."/>
            <person name="Yoshinaga Y."/>
            <person name="Zwiers L.-H."/>
            <person name="Turgeon B.G."/>
            <person name="Goodwin S.B."/>
            <person name="Spatafora J.W."/>
            <person name="Crous P.W."/>
            <person name="Grigoriev I.V."/>
        </authorList>
    </citation>
    <scope>NUCLEOTIDE SEQUENCE</scope>
    <source>
        <strain evidence="3">CBS 394.84</strain>
    </source>
</reference>
<organism evidence="3 4">
    <name type="scientific">Cucurbitaria berberidis CBS 394.84</name>
    <dbReference type="NCBI Taxonomy" id="1168544"/>
    <lineage>
        <taxon>Eukaryota</taxon>
        <taxon>Fungi</taxon>
        <taxon>Dikarya</taxon>
        <taxon>Ascomycota</taxon>
        <taxon>Pezizomycotina</taxon>
        <taxon>Dothideomycetes</taxon>
        <taxon>Pleosporomycetidae</taxon>
        <taxon>Pleosporales</taxon>
        <taxon>Pleosporineae</taxon>
        <taxon>Cucurbitariaceae</taxon>
        <taxon>Cucurbitaria</taxon>
    </lineage>
</organism>
<keyword evidence="1" id="KW-0175">Coiled coil</keyword>
<comment type="caution">
    <text evidence="3">The sequence shown here is derived from an EMBL/GenBank/DDBJ whole genome shotgun (WGS) entry which is preliminary data.</text>
</comment>
<dbReference type="Proteomes" id="UP000800039">
    <property type="component" value="Unassembled WGS sequence"/>
</dbReference>
<accession>A0A9P4GCT2</accession>
<protein>
    <submittedName>
        <fullName evidence="3">Uncharacterized protein</fullName>
    </submittedName>
</protein>
<feature type="region of interest" description="Disordered" evidence="2">
    <location>
        <begin position="177"/>
        <end position="207"/>
    </location>
</feature>
<feature type="region of interest" description="Disordered" evidence="2">
    <location>
        <begin position="18"/>
        <end position="77"/>
    </location>
</feature>
<feature type="coiled-coil region" evidence="1">
    <location>
        <begin position="115"/>
        <end position="149"/>
    </location>
</feature>
<dbReference type="Gene3D" id="1.20.5.340">
    <property type="match status" value="1"/>
</dbReference>
<gene>
    <name evidence="3" type="ORF">K460DRAFT_340925</name>
</gene>
<proteinExistence type="predicted"/>
<evidence type="ECO:0000256" key="1">
    <source>
        <dbReference type="SAM" id="Coils"/>
    </source>
</evidence>
<feature type="compositionally biased region" description="Low complexity" evidence="2">
    <location>
        <begin position="250"/>
        <end position="261"/>
    </location>
</feature>
<feature type="region of interest" description="Disordered" evidence="2">
    <location>
        <begin position="220"/>
        <end position="275"/>
    </location>
</feature>
<evidence type="ECO:0000256" key="2">
    <source>
        <dbReference type="SAM" id="MobiDB-lite"/>
    </source>
</evidence>
<dbReference type="EMBL" id="ML976617">
    <property type="protein sequence ID" value="KAF1843134.1"/>
    <property type="molecule type" value="Genomic_DNA"/>
</dbReference>
<dbReference type="GeneID" id="63848382"/>
<dbReference type="OrthoDB" id="3776185at2759"/>
<feature type="region of interest" description="Disordered" evidence="2">
    <location>
        <begin position="320"/>
        <end position="355"/>
    </location>
</feature>
<name>A0A9P4GCT2_9PLEO</name>
<keyword evidence="4" id="KW-1185">Reference proteome</keyword>
<feature type="compositionally biased region" description="Basic and acidic residues" evidence="2">
    <location>
        <begin position="193"/>
        <end position="202"/>
    </location>
</feature>
<evidence type="ECO:0000313" key="4">
    <source>
        <dbReference type="Proteomes" id="UP000800039"/>
    </source>
</evidence>
<sequence length="556" mass="61157">MSGSSTFWAQKRNLFKSANLPLPVPTTTESPKPAENSPPTKKSLVSKGMTNGAAKTSALPPNGKKTDWADSEDDDEFTASFTKTPRVITLENEVARKDARIGELEAVVGIKAVRISQLEGLVEEKDHDIANLETRVAENYARIEEFKKEGHEQYLHVQELLEAELEQKCSIIRDLEVESDSQTQVSTEDMEMQEVKEPEKPDVVAAEPAEPQAAIAKLAKVEDEVSNVSPTTTADVDGAGEDGIAHDETSATTATEPSTTEPPKETASPKEASGLAFGESDFPIFVTQENIKVAPPSKAPKKLTFPIDFSKYGKKLATAAAKQPEAKKDKGAHATSGLASKQQRTKTDAVPNFNPSLDIRQMSHAERIIYANGPEVAVQMGDVKLATLPKYVLMQCSGKAYKHFTNRPDAISITFPVNSMDVDAARAHLSWMDEMTYQGRVYSIALNADPKFDQKNLNICRAARVLGMNNTYIGHFTKQFCDRIRENEASADFMGLVCDLAYAENDPIFECLANNLASQVKRQTVQKPEELAALLAKHETLKTKMEEIEKRIAKKR</sequence>
<dbReference type="AlphaFoldDB" id="A0A9P4GCT2"/>